<dbReference type="Proteomes" id="UP000399805">
    <property type="component" value="Unassembled WGS sequence"/>
</dbReference>
<feature type="region of interest" description="Disordered" evidence="1">
    <location>
        <begin position="14"/>
        <end position="36"/>
    </location>
</feature>
<reference evidence="2 3" key="1">
    <citation type="submission" date="2019-09" db="EMBL/GenBank/DDBJ databases">
        <authorList>
            <person name="Leyn A S."/>
        </authorList>
    </citation>
    <scope>NUCLEOTIDE SEQUENCE [LARGE SCALE GENOMIC DNA]</scope>
    <source>
        <strain evidence="2">AA231_1</strain>
    </source>
</reference>
<sequence length="89" mass="9513">MDVGLFLQAGGNYRDNVNNPAKASDGKVNGRPAIEEQEPLNVKGQCSVRFQVRDSRALLSLTFGSDTAGACGQIDELAPKVEPLLPKNN</sequence>
<name>A0A6I8LGI3_9PSEU</name>
<dbReference type="AlphaFoldDB" id="A0A6I8LGI3"/>
<accession>A0A6I8LGI3</accession>
<evidence type="ECO:0000313" key="2">
    <source>
        <dbReference type="EMBL" id="VVJ15124.1"/>
    </source>
</evidence>
<organism evidence="2 3">
    <name type="scientific">Amycolatopsis camponoti</name>
    <dbReference type="NCBI Taxonomy" id="2606593"/>
    <lineage>
        <taxon>Bacteria</taxon>
        <taxon>Bacillati</taxon>
        <taxon>Actinomycetota</taxon>
        <taxon>Actinomycetes</taxon>
        <taxon>Pseudonocardiales</taxon>
        <taxon>Pseudonocardiaceae</taxon>
        <taxon>Amycolatopsis</taxon>
    </lineage>
</organism>
<evidence type="ECO:0000313" key="3">
    <source>
        <dbReference type="Proteomes" id="UP000399805"/>
    </source>
</evidence>
<protein>
    <recommendedName>
        <fullName evidence="4">DUF3558 domain-containing protein</fullName>
    </recommendedName>
</protein>
<evidence type="ECO:0000256" key="1">
    <source>
        <dbReference type="SAM" id="MobiDB-lite"/>
    </source>
</evidence>
<keyword evidence="3" id="KW-1185">Reference proteome</keyword>
<gene>
    <name evidence="2" type="ORF">AA23TX_00148</name>
</gene>
<dbReference type="EMBL" id="CABVGP010000001">
    <property type="protein sequence ID" value="VVJ15124.1"/>
    <property type="molecule type" value="Genomic_DNA"/>
</dbReference>
<proteinExistence type="predicted"/>
<evidence type="ECO:0008006" key="4">
    <source>
        <dbReference type="Google" id="ProtNLM"/>
    </source>
</evidence>